<keyword evidence="3" id="KW-1185">Reference proteome</keyword>
<feature type="compositionally biased region" description="Low complexity" evidence="1">
    <location>
        <begin position="279"/>
        <end position="295"/>
    </location>
</feature>
<evidence type="ECO:0000313" key="3">
    <source>
        <dbReference type="Proteomes" id="UP000815325"/>
    </source>
</evidence>
<comment type="caution">
    <text evidence="2">The sequence shown here is derived from an EMBL/GenBank/DDBJ whole genome shotgun (WGS) entry which is preliminary data.</text>
</comment>
<feature type="region of interest" description="Disordered" evidence="1">
    <location>
        <begin position="554"/>
        <end position="577"/>
    </location>
</feature>
<organism evidence="2 3">
    <name type="scientific">Dunaliella salina</name>
    <name type="common">Green alga</name>
    <name type="synonym">Protococcus salinus</name>
    <dbReference type="NCBI Taxonomy" id="3046"/>
    <lineage>
        <taxon>Eukaryota</taxon>
        <taxon>Viridiplantae</taxon>
        <taxon>Chlorophyta</taxon>
        <taxon>core chlorophytes</taxon>
        <taxon>Chlorophyceae</taxon>
        <taxon>CS clade</taxon>
        <taxon>Chlamydomonadales</taxon>
        <taxon>Dunaliellaceae</taxon>
        <taxon>Dunaliella</taxon>
    </lineage>
</organism>
<feature type="compositionally biased region" description="Low complexity" evidence="1">
    <location>
        <begin position="327"/>
        <end position="336"/>
    </location>
</feature>
<dbReference type="PANTHER" id="PTHR33524:SF1">
    <property type="entry name" value="SET DOMAIN-CONTAINING PROTEIN"/>
    <property type="match status" value="1"/>
</dbReference>
<dbReference type="InterPro" id="IPR040415">
    <property type="entry name" value="SETD9"/>
</dbReference>
<feature type="compositionally biased region" description="Low complexity" evidence="1">
    <location>
        <begin position="562"/>
        <end position="575"/>
    </location>
</feature>
<gene>
    <name evidence="2" type="ORF">DUNSADRAFT_13496</name>
</gene>
<accession>A0ABQ7G972</accession>
<protein>
    <submittedName>
        <fullName evidence="2">Uncharacterized protein</fullName>
    </submittedName>
</protein>
<evidence type="ECO:0000313" key="2">
    <source>
        <dbReference type="EMBL" id="KAF5831167.1"/>
    </source>
</evidence>
<reference evidence="2" key="1">
    <citation type="submission" date="2017-08" db="EMBL/GenBank/DDBJ databases">
        <authorList>
            <person name="Polle J.E."/>
            <person name="Barry K."/>
            <person name="Cushman J."/>
            <person name="Schmutz J."/>
            <person name="Tran D."/>
            <person name="Hathwaick L.T."/>
            <person name="Yim W.C."/>
            <person name="Jenkins J."/>
            <person name="Mckie-Krisberg Z.M."/>
            <person name="Prochnik S."/>
            <person name="Lindquist E."/>
            <person name="Dockter R.B."/>
            <person name="Adam C."/>
            <person name="Molina H."/>
            <person name="Bunkerborg J."/>
            <person name="Jin E."/>
            <person name="Buchheim M."/>
            <person name="Magnuson J."/>
        </authorList>
    </citation>
    <scope>NUCLEOTIDE SEQUENCE</scope>
    <source>
        <strain evidence="2">CCAP 19/18</strain>
    </source>
</reference>
<proteinExistence type="predicted"/>
<feature type="compositionally biased region" description="Low complexity" evidence="1">
    <location>
        <begin position="303"/>
        <end position="319"/>
    </location>
</feature>
<feature type="compositionally biased region" description="Low complexity" evidence="1">
    <location>
        <begin position="258"/>
        <end position="269"/>
    </location>
</feature>
<feature type="region of interest" description="Disordered" evidence="1">
    <location>
        <begin position="419"/>
        <end position="478"/>
    </location>
</feature>
<dbReference type="EMBL" id="MU069970">
    <property type="protein sequence ID" value="KAF5831167.1"/>
    <property type="molecule type" value="Genomic_DNA"/>
</dbReference>
<feature type="region of interest" description="Disordered" evidence="1">
    <location>
        <begin position="255"/>
        <end position="339"/>
    </location>
</feature>
<dbReference type="Proteomes" id="UP000815325">
    <property type="component" value="Unassembled WGS sequence"/>
</dbReference>
<sequence length="601" mass="64758">MSNPLSRAWRRLVESQWAHRLANSVGIPKGRREQLRLDTQRVWLAARLWRLNQRNAPTSVSTYQQLLLQSQEAQEEMFPFVAEHLRGQILGMATALHNALEQAGDAVPAAHAMRQARAAMAGQEYADACTGKAYLSQHQVSELMRKQWGYSLQVKPSTVDHPEAGLGLFVQGRAPVGAVVALLPGVVYSRTQLPRMPNFPKVALDNPYLSSTIEMNVIDSKPWGLGVKVQQGHPMGSFAQAPTFDGQEARKIEPGHASLSSTPSSNVSSGCVTSRRDTGGNSSSDGSGKSIRSRSTAADEMSTCESPSTSLFSSSHTPTASHTDNGPSKPSPSASSHALGNLPVHSMAYPSDYSAPQPPLLGYMSAYAQQPGDGHLEPAPDSGSWALAGLEERHPLAWAHMANHPGPGMQPNVLEVPFEIDLGPPESYGEGGKESQAGYPRQASQSTDSEESQPKNPHSASQSTDGAYPYPASQSTHDGAAAQAERMCWLRAYIPCVPFTEPVPLEELAQKGWRQAAAEVLLEACGWPHTHKARKSKPNDDGEDDDEEEFVGFRLPGLPAVGRGSSRGSSSSASRQKWKRVQGMALVATQALQDGECVCWH</sequence>
<evidence type="ECO:0000256" key="1">
    <source>
        <dbReference type="SAM" id="MobiDB-lite"/>
    </source>
</evidence>
<feature type="compositionally biased region" description="Polar residues" evidence="1">
    <location>
        <begin position="454"/>
        <end position="465"/>
    </location>
</feature>
<name>A0ABQ7G972_DUNSA</name>
<dbReference type="PANTHER" id="PTHR33524">
    <property type="entry name" value="C5ORF35"/>
    <property type="match status" value="1"/>
</dbReference>